<evidence type="ECO:0000256" key="1">
    <source>
        <dbReference type="SAM" id="SignalP"/>
    </source>
</evidence>
<feature type="chain" id="PRO_5046910889" evidence="1">
    <location>
        <begin position="22"/>
        <end position="167"/>
    </location>
</feature>
<name>A0ABW0KYR4_9BURK</name>
<evidence type="ECO:0000313" key="3">
    <source>
        <dbReference type="Proteomes" id="UP001596050"/>
    </source>
</evidence>
<sequence length="167" mass="18231">MKILFAFALLLGISLCRESHADTSKDFVRIACVPAAGMLDVENRYLHDSVAGARSHQDKKRNKALLQAGFHDPRGLKFTCVLGKVTYVISAEQDATSNRMCGGSPEVFLSVTRNGAAFLSDVVFGSSCNQLPFITRFTVGDGSRSWRGRETEVCYSSGKETDPGRCE</sequence>
<dbReference type="RefSeq" id="WP_379779520.1">
    <property type="nucleotide sequence ID" value="NZ_JBHSMU010000003.1"/>
</dbReference>
<protein>
    <submittedName>
        <fullName evidence="2">Uncharacterized protein</fullName>
    </submittedName>
</protein>
<reference evidence="3" key="1">
    <citation type="journal article" date="2019" name="Int. J. Syst. Evol. Microbiol.">
        <title>The Global Catalogue of Microorganisms (GCM) 10K type strain sequencing project: providing services to taxonomists for standard genome sequencing and annotation.</title>
        <authorList>
            <consortium name="The Broad Institute Genomics Platform"/>
            <consortium name="The Broad Institute Genome Sequencing Center for Infectious Disease"/>
            <person name="Wu L."/>
            <person name="Ma J."/>
        </authorList>
    </citation>
    <scope>NUCLEOTIDE SEQUENCE [LARGE SCALE GENOMIC DNA]</scope>
    <source>
        <strain evidence="3">KACC 12649</strain>
    </source>
</reference>
<evidence type="ECO:0000313" key="2">
    <source>
        <dbReference type="EMBL" id="MFC5458559.1"/>
    </source>
</evidence>
<proteinExistence type="predicted"/>
<keyword evidence="1" id="KW-0732">Signal</keyword>
<comment type="caution">
    <text evidence="2">The sequence shown here is derived from an EMBL/GenBank/DDBJ whole genome shotgun (WGS) entry which is preliminary data.</text>
</comment>
<accession>A0ABW0KYR4</accession>
<feature type="signal peptide" evidence="1">
    <location>
        <begin position="1"/>
        <end position="21"/>
    </location>
</feature>
<dbReference type="EMBL" id="JBHSMU010000003">
    <property type="protein sequence ID" value="MFC5458559.1"/>
    <property type="molecule type" value="Genomic_DNA"/>
</dbReference>
<gene>
    <name evidence="2" type="ORF">ACFPN5_01890</name>
</gene>
<organism evidence="2 3">
    <name type="scientific">Massilia niabensis</name>
    <dbReference type="NCBI Taxonomy" id="544910"/>
    <lineage>
        <taxon>Bacteria</taxon>
        <taxon>Pseudomonadati</taxon>
        <taxon>Pseudomonadota</taxon>
        <taxon>Betaproteobacteria</taxon>
        <taxon>Burkholderiales</taxon>
        <taxon>Oxalobacteraceae</taxon>
        <taxon>Telluria group</taxon>
        <taxon>Massilia</taxon>
    </lineage>
</organism>
<keyword evidence="3" id="KW-1185">Reference proteome</keyword>
<dbReference type="Proteomes" id="UP001596050">
    <property type="component" value="Unassembled WGS sequence"/>
</dbReference>